<dbReference type="Proteomes" id="UP000020529">
    <property type="component" value="Unassembled WGS sequence"/>
</dbReference>
<name>A0A015TUI1_BACFG</name>
<accession>A0A015TUI1</accession>
<comment type="caution">
    <text evidence="1">The sequence shown here is derived from an EMBL/GenBank/DDBJ whole genome shotgun (WGS) entry which is preliminary data.</text>
</comment>
<gene>
    <name evidence="1" type="ORF">M124_1895</name>
</gene>
<dbReference type="AlphaFoldDB" id="A0A015TUI1"/>
<dbReference type="EMBL" id="JGCY01000294">
    <property type="protein sequence ID" value="EXY74356.1"/>
    <property type="molecule type" value="Genomic_DNA"/>
</dbReference>
<reference evidence="1 2" key="1">
    <citation type="submission" date="2014-02" db="EMBL/GenBank/DDBJ databases">
        <authorList>
            <person name="Sears C."/>
            <person name="Carroll K."/>
            <person name="Sack B.R."/>
            <person name="Qadri F."/>
            <person name="Myers L.L."/>
            <person name="Chung G.-T."/>
            <person name="Escheverria P."/>
            <person name="Fraser C.M."/>
            <person name="Sadzewicz L."/>
            <person name="Shefchek K.A."/>
            <person name="Tallon L."/>
            <person name="Das S.P."/>
            <person name="Daugherty S."/>
            <person name="Mongodin E.F."/>
        </authorList>
    </citation>
    <scope>NUCLEOTIDE SEQUENCE [LARGE SCALE GENOMIC DNA]</scope>
    <source>
        <strain evidence="2">3988T(B)14</strain>
    </source>
</reference>
<organism evidence="1 2">
    <name type="scientific">Bacteroides fragilis str. 3988T(B)14</name>
    <dbReference type="NCBI Taxonomy" id="1339315"/>
    <lineage>
        <taxon>Bacteria</taxon>
        <taxon>Pseudomonadati</taxon>
        <taxon>Bacteroidota</taxon>
        <taxon>Bacteroidia</taxon>
        <taxon>Bacteroidales</taxon>
        <taxon>Bacteroidaceae</taxon>
        <taxon>Bacteroides</taxon>
    </lineage>
</organism>
<dbReference type="PATRIC" id="fig|1339315.3.peg.2650"/>
<sequence length="38" mass="4536">MNNMNRLFTTYSIHNAVQENKILYGHCIVHVHWFSGFI</sequence>
<evidence type="ECO:0000313" key="2">
    <source>
        <dbReference type="Proteomes" id="UP000020529"/>
    </source>
</evidence>
<proteinExistence type="predicted"/>
<protein>
    <submittedName>
        <fullName evidence="1">Uncharacterized protein</fullName>
    </submittedName>
</protein>
<evidence type="ECO:0000313" key="1">
    <source>
        <dbReference type="EMBL" id="EXY74356.1"/>
    </source>
</evidence>